<dbReference type="Proteomes" id="UP000095281">
    <property type="component" value="Unplaced"/>
</dbReference>
<sequence length="235" mass="27878">MFRFIVSTNLFKYFGQQSRAFTTSSVKLCHFNENIGLSNYDNVRSDVFTNETNFENRKEKIETDLVKEKFQFGIHDRMYIKLDQGTSGRRTIGITKIYRAQNTDWKWKYVNLPNLLVPDDCYKFVRALDEIIIACDGKKFVDILNPNEELASAEINTDFYDISLYLIRYKNGQLFLKILQKFKIEKEINQFSYFIQINALPWIRKTTAQLLKEYDDSEKLPPMPIVDFPFSYKKK</sequence>
<evidence type="ECO:0000313" key="1">
    <source>
        <dbReference type="Proteomes" id="UP000095281"/>
    </source>
</evidence>
<proteinExistence type="predicted"/>
<organism evidence="1 2">
    <name type="scientific">Meloidogyne hapla</name>
    <name type="common">Root-knot nematode worm</name>
    <dbReference type="NCBI Taxonomy" id="6305"/>
    <lineage>
        <taxon>Eukaryota</taxon>
        <taxon>Metazoa</taxon>
        <taxon>Ecdysozoa</taxon>
        <taxon>Nematoda</taxon>
        <taxon>Chromadorea</taxon>
        <taxon>Rhabditida</taxon>
        <taxon>Tylenchina</taxon>
        <taxon>Tylenchomorpha</taxon>
        <taxon>Tylenchoidea</taxon>
        <taxon>Meloidogynidae</taxon>
        <taxon>Meloidogyninae</taxon>
        <taxon>Meloidogyne</taxon>
    </lineage>
</organism>
<dbReference type="AlphaFoldDB" id="A0A1I8BH54"/>
<reference evidence="2" key="1">
    <citation type="submission" date="2016-11" db="UniProtKB">
        <authorList>
            <consortium name="WormBaseParasite"/>
        </authorList>
    </citation>
    <scope>IDENTIFICATION</scope>
</reference>
<accession>A0A1I8BH54</accession>
<name>A0A1I8BH54_MELHA</name>
<protein>
    <submittedName>
        <fullName evidence="2">Uncharacterized protein</fullName>
    </submittedName>
</protein>
<keyword evidence="1" id="KW-1185">Reference proteome</keyword>
<dbReference type="WBParaSite" id="MhA1_Contig2288.frz3.gene6">
    <property type="protein sequence ID" value="MhA1_Contig2288.frz3.gene6"/>
    <property type="gene ID" value="MhA1_Contig2288.frz3.gene6"/>
</dbReference>
<evidence type="ECO:0000313" key="2">
    <source>
        <dbReference type="WBParaSite" id="MhA1_Contig2288.frz3.gene6"/>
    </source>
</evidence>